<dbReference type="InterPro" id="IPR050469">
    <property type="entry name" value="Diguanylate_Cyclase"/>
</dbReference>
<dbReference type="GO" id="GO:0005886">
    <property type="term" value="C:plasma membrane"/>
    <property type="evidence" value="ECO:0007669"/>
    <property type="project" value="TreeGrafter"/>
</dbReference>
<evidence type="ECO:0000259" key="3">
    <source>
        <dbReference type="PROSITE" id="PS51832"/>
    </source>
</evidence>
<dbReference type="OrthoDB" id="23692at2"/>
<keyword evidence="1" id="KW-0472">Membrane</keyword>
<dbReference type="Pfam" id="PF00990">
    <property type="entry name" value="GGDEF"/>
    <property type="match status" value="1"/>
</dbReference>
<dbReference type="RefSeq" id="WP_132122799.1">
    <property type="nucleotide sequence ID" value="NZ_SLWS01000008.1"/>
</dbReference>
<dbReference type="InterPro" id="IPR000160">
    <property type="entry name" value="GGDEF_dom"/>
</dbReference>
<dbReference type="InterPro" id="IPR037522">
    <property type="entry name" value="HD_GYP_dom"/>
</dbReference>
<dbReference type="InterPro" id="IPR043128">
    <property type="entry name" value="Rev_trsase/Diguanyl_cyclase"/>
</dbReference>
<dbReference type="NCBIfam" id="TIGR00254">
    <property type="entry name" value="GGDEF"/>
    <property type="match status" value="1"/>
</dbReference>
<gene>
    <name evidence="4" type="ORF">EV192_108319</name>
</gene>
<evidence type="ECO:0000259" key="2">
    <source>
        <dbReference type="PROSITE" id="PS50887"/>
    </source>
</evidence>
<dbReference type="PANTHER" id="PTHR45138">
    <property type="entry name" value="REGULATORY COMPONENTS OF SENSORY TRANSDUCTION SYSTEM"/>
    <property type="match status" value="1"/>
</dbReference>
<evidence type="ECO:0000313" key="4">
    <source>
        <dbReference type="EMBL" id="TCO55031.1"/>
    </source>
</evidence>
<dbReference type="SMART" id="SM00471">
    <property type="entry name" value="HDc"/>
    <property type="match status" value="1"/>
</dbReference>
<dbReference type="CDD" id="cd01949">
    <property type="entry name" value="GGDEF"/>
    <property type="match status" value="1"/>
</dbReference>
<dbReference type="AlphaFoldDB" id="A0A4R2J7F8"/>
<dbReference type="CDD" id="cd00077">
    <property type="entry name" value="HDc"/>
    <property type="match status" value="1"/>
</dbReference>
<dbReference type="InterPro" id="IPR029787">
    <property type="entry name" value="Nucleotide_cyclase"/>
</dbReference>
<feature type="domain" description="HD-GYP" evidence="3">
    <location>
        <begin position="494"/>
        <end position="691"/>
    </location>
</feature>
<evidence type="ECO:0000256" key="1">
    <source>
        <dbReference type="SAM" id="Phobius"/>
    </source>
</evidence>
<dbReference type="FunFam" id="3.30.70.270:FF:000001">
    <property type="entry name" value="Diguanylate cyclase domain protein"/>
    <property type="match status" value="1"/>
</dbReference>
<protein>
    <submittedName>
        <fullName evidence="4">Diguanylate cyclase (GGDEF)-like protein</fullName>
    </submittedName>
</protein>
<accession>A0A4R2J7F8</accession>
<dbReference type="Gene3D" id="1.10.3210.10">
    <property type="entry name" value="Hypothetical protein af1432"/>
    <property type="match status" value="1"/>
</dbReference>
<dbReference type="Proteomes" id="UP000295680">
    <property type="component" value="Unassembled WGS sequence"/>
</dbReference>
<dbReference type="PROSITE" id="PS51832">
    <property type="entry name" value="HD_GYP"/>
    <property type="match status" value="1"/>
</dbReference>
<dbReference type="GO" id="GO:0052621">
    <property type="term" value="F:diguanylate cyclase activity"/>
    <property type="evidence" value="ECO:0007669"/>
    <property type="project" value="TreeGrafter"/>
</dbReference>
<dbReference type="GO" id="GO:1902201">
    <property type="term" value="P:negative regulation of bacterial-type flagellum-dependent cell motility"/>
    <property type="evidence" value="ECO:0007669"/>
    <property type="project" value="TreeGrafter"/>
</dbReference>
<feature type="transmembrane region" description="Helical" evidence="1">
    <location>
        <begin position="12"/>
        <end position="28"/>
    </location>
</feature>
<feature type="transmembrane region" description="Helical" evidence="1">
    <location>
        <begin position="293"/>
        <end position="312"/>
    </location>
</feature>
<dbReference type="SUPFAM" id="SSF55073">
    <property type="entry name" value="Nucleotide cyclase"/>
    <property type="match status" value="1"/>
</dbReference>
<keyword evidence="5" id="KW-1185">Reference proteome</keyword>
<dbReference type="InterPro" id="IPR003607">
    <property type="entry name" value="HD/PDEase_dom"/>
</dbReference>
<dbReference type="Gene3D" id="3.30.70.270">
    <property type="match status" value="1"/>
</dbReference>
<keyword evidence="1" id="KW-0812">Transmembrane</keyword>
<proteinExistence type="predicted"/>
<dbReference type="GO" id="GO:0043709">
    <property type="term" value="P:cell adhesion involved in single-species biofilm formation"/>
    <property type="evidence" value="ECO:0007669"/>
    <property type="project" value="TreeGrafter"/>
</dbReference>
<evidence type="ECO:0000313" key="5">
    <source>
        <dbReference type="Proteomes" id="UP000295680"/>
    </source>
</evidence>
<sequence length="708" mass="76581">MSGRPPRPARAWLLYLAVGLGIEVVYYLVPASSGGVVARVVLYCLVSASASVAVFVGVWRNEPRPPLPWILLGLSQVVYASADAYFYVAHYLLGDLDYPSVADPLYLAHYPLVVAGLLLLIRQRRPGRDLPGVLDAAVLAVVAAMLSWLYVIGPQARMDSPILAKLASLGYPVMDLALLSVALPLVLGEGSRPRSFFLLTANLVGIMTADTIYVLQQLAGTYHAGNFLDAIWLTANLALGTAALDPTMSRVGEKAPPRVSRLGPVRIAVTFAAVLVAPATLVVQYVTDSLQDVLVVAVACAVLFLLTILRMVGLVAAQRKLAITDGLTGLYTRRFFEAQLPIELARARRANGSAAVLIIDVDRFKSINDRYGHPAGDRVLIEIAARLSRTVRSGEVLARYGGEEFALVVPNISEETLPIVAERLRAQVAAGPIAITQQTAVPVTVSVGTASYPVHGDTPGELVSMADRALYAAKASGRDRIVVTGLLSANGAPGPDVDRMLVDYLCEVADQVDGWLSSYEHSRAIGRWSTVLAERMGLDTTAVRCSEMAGRLHDVGKIVIPESVLRKPGTLAEDEWRLVRSHPDFGFRLARMLPGYDGVARVIRQHHERFDGQGYPEGLSGNEIRVEARLLGVCDAWAAMRSDRPYQPARTEDEARVEIRDGRGTQFDPDVADLFLDLHHKGLVGELQLIVPTADGLVLPPISHPRPR</sequence>
<feature type="transmembrane region" description="Helical" evidence="1">
    <location>
        <begin position="40"/>
        <end position="59"/>
    </location>
</feature>
<dbReference type="SMART" id="SM00267">
    <property type="entry name" value="GGDEF"/>
    <property type="match status" value="1"/>
</dbReference>
<keyword evidence="1" id="KW-1133">Transmembrane helix</keyword>
<dbReference type="PROSITE" id="PS50887">
    <property type="entry name" value="GGDEF"/>
    <property type="match status" value="1"/>
</dbReference>
<dbReference type="PANTHER" id="PTHR45138:SF9">
    <property type="entry name" value="DIGUANYLATE CYCLASE DGCM-RELATED"/>
    <property type="match status" value="1"/>
</dbReference>
<feature type="transmembrane region" description="Helical" evidence="1">
    <location>
        <begin position="195"/>
        <end position="215"/>
    </location>
</feature>
<reference evidence="4 5" key="1">
    <citation type="submission" date="2019-03" db="EMBL/GenBank/DDBJ databases">
        <title>Genomic Encyclopedia of Type Strains, Phase IV (KMG-IV): sequencing the most valuable type-strain genomes for metagenomic binning, comparative biology and taxonomic classification.</title>
        <authorList>
            <person name="Goeker M."/>
        </authorList>
    </citation>
    <scope>NUCLEOTIDE SEQUENCE [LARGE SCALE GENOMIC DNA]</scope>
    <source>
        <strain evidence="4 5">DSM 45934</strain>
    </source>
</reference>
<feature type="domain" description="GGDEF" evidence="2">
    <location>
        <begin position="352"/>
        <end position="486"/>
    </location>
</feature>
<feature type="transmembrane region" description="Helical" evidence="1">
    <location>
        <begin position="265"/>
        <end position="287"/>
    </location>
</feature>
<name>A0A4R2J7F8_9PSEU</name>
<dbReference type="EMBL" id="SLWS01000008">
    <property type="protein sequence ID" value="TCO55031.1"/>
    <property type="molecule type" value="Genomic_DNA"/>
</dbReference>
<feature type="transmembrane region" description="Helical" evidence="1">
    <location>
        <begin position="71"/>
        <end position="93"/>
    </location>
</feature>
<feature type="transmembrane region" description="Helical" evidence="1">
    <location>
        <begin position="105"/>
        <end position="121"/>
    </location>
</feature>
<dbReference type="SUPFAM" id="SSF109604">
    <property type="entry name" value="HD-domain/PDEase-like"/>
    <property type="match status" value="1"/>
</dbReference>
<dbReference type="Pfam" id="PF13487">
    <property type="entry name" value="HD_5"/>
    <property type="match status" value="1"/>
</dbReference>
<feature type="transmembrane region" description="Helical" evidence="1">
    <location>
        <begin position="171"/>
        <end position="188"/>
    </location>
</feature>
<feature type="transmembrane region" description="Helical" evidence="1">
    <location>
        <begin position="133"/>
        <end position="151"/>
    </location>
</feature>
<comment type="caution">
    <text evidence="4">The sequence shown here is derived from an EMBL/GenBank/DDBJ whole genome shotgun (WGS) entry which is preliminary data.</text>
</comment>
<organism evidence="4 5">
    <name type="scientific">Actinocrispum wychmicini</name>
    <dbReference type="NCBI Taxonomy" id="1213861"/>
    <lineage>
        <taxon>Bacteria</taxon>
        <taxon>Bacillati</taxon>
        <taxon>Actinomycetota</taxon>
        <taxon>Actinomycetes</taxon>
        <taxon>Pseudonocardiales</taxon>
        <taxon>Pseudonocardiaceae</taxon>
        <taxon>Actinocrispum</taxon>
    </lineage>
</organism>